<evidence type="ECO:0008006" key="8">
    <source>
        <dbReference type="Google" id="ProtNLM"/>
    </source>
</evidence>
<dbReference type="Pfam" id="PF02558">
    <property type="entry name" value="ApbA"/>
    <property type="match status" value="1"/>
</dbReference>
<dbReference type="SUPFAM" id="SSF51735">
    <property type="entry name" value="NAD(P)-binding Rossmann-fold domains"/>
    <property type="match status" value="1"/>
</dbReference>
<dbReference type="InterPro" id="IPR036291">
    <property type="entry name" value="NAD(P)-bd_dom_sf"/>
</dbReference>
<evidence type="ECO:0000259" key="4">
    <source>
        <dbReference type="Pfam" id="PF02558"/>
    </source>
</evidence>
<dbReference type="InterPro" id="IPR003710">
    <property type="entry name" value="ApbA"/>
</dbReference>
<comment type="caution">
    <text evidence="6">The sequence shown here is derived from an EMBL/GenBank/DDBJ whole genome shotgun (WGS) entry which is preliminary data.</text>
</comment>
<dbReference type="Gene3D" id="3.40.50.720">
    <property type="entry name" value="NAD(P)-binding Rossmann-like Domain"/>
    <property type="match status" value="1"/>
</dbReference>
<proteinExistence type="inferred from homology"/>
<dbReference type="EMBL" id="JAVRRJ010000004">
    <property type="protein sequence ID" value="KAK5085750.1"/>
    <property type="molecule type" value="Genomic_DNA"/>
</dbReference>
<dbReference type="GO" id="GO:0005737">
    <property type="term" value="C:cytoplasm"/>
    <property type="evidence" value="ECO:0007669"/>
    <property type="project" value="TreeGrafter"/>
</dbReference>
<accession>A0AAN7T0X2</accession>
<evidence type="ECO:0000313" key="6">
    <source>
        <dbReference type="EMBL" id="KAK5085750.1"/>
    </source>
</evidence>
<dbReference type="SUPFAM" id="SSF48179">
    <property type="entry name" value="6-phosphogluconate dehydrogenase C-terminal domain-like"/>
    <property type="match status" value="1"/>
</dbReference>
<feature type="domain" description="Ketopantoate reductase N-terminal" evidence="4">
    <location>
        <begin position="37"/>
        <end position="195"/>
    </location>
</feature>
<dbReference type="InterPro" id="IPR013328">
    <property type="entry name" value="6PGD_dom2"/>
</dbReference>
<dbReference type="PANTHER" id="PTHR21708">
    <property type="entry name" value="PROBABLE 2-DEHYDROPANTOATE 2-REDUCTASE"/>
    <property type="match status" value="1"/>
</dbReference>
<comment type="similarity">
    <text evidence="1">Belongs to the ketopantoate reductase family.</text>
</comment>
<dbReference type="PANTHER" id="PTHR21708:SF30">
    <property type="entry name" value="2-DEHYDROPANTOATE 2-REDUCTASE-RELATED"/>
    <property type="match status" value="1"/>
</dbReference>
<evidence type="ECO:0000256" key="3">
    <source>
        <dbReference type="ARBA" id="ARBA00023002"/>
    </source>
</evidence>
<dbReference type="InterPro" id="IPR013752">
    <property type="entry name" value="KPA_reductase"/>
</dbReference>
<name>A0AAN7T0X2_9EURO</name>
<organism evidence="6 7">
    <name type="scientific">Lithohypha guttulata</name>
    <dbReference type="NCBI Taxonomy" id="1690604"/>
    <lineage>
        <taxon>Eukaryota</taxon>
        <taxon>Fungi</taxon>
        <taxon>Dikarya</taxon>
        <taxon>Ascomycota</taxon>
        <taxon>Pezizomycotina</taxon>
        <taxon>Eurotiomycetes</taxon>
        <taxon>Chaetothyriomycetidae</taxon>
        <taxon>Chaetothyriales</taxon>
        <taxon>Trichomeriaceae</taxon>
        <taxon>Lithohypha</taxon>
    </lineage>
</organism>
<evidence type="ECO:0000313" key="7">
    <source>
        <dbReference type="Proteomes" id="UP001309876"/>
    </source>
</evidence>
<protein>
    <recommendedName>
        <fullName evidence="8">2-dehydropantoate 2-reductase</fullName>
    </recommendedName>
</protein>
<feature type="domain" description="Ketopantoate reductase C-terminal" evidence="5">
    <location>
        <begin position="232"/>
        <end position="356"/>
    </location>
</feature>
<dbReference type="InterPro" id="IPR013332">
    <property type="entry name" value="KPR_N"/>
</dbReference>
<dbReference type="InterPro" id="IPR051402">
    <property type="entry name" value="KPR-Related"/>
</dbReference>
<keyword evidence="7" id="KW-1185">Reference proteome</keyword>
<evidence type="ECO:0000259" key="5">
    <source>
        <dbReference type="Pfam" id="PF08546"/>
    </source>
</evidence>
<keyword evidence="3" id="KW-0560">Oxidoreductase</keyword>
<dbReference type="FunFam" id="1.10.1040.10:FF:000017">
    <property type="entry name" value="2-dehydropantoate 2-reductase"/>
    <property type="match status" value="1"/>
</dbReference>
<gene>
    <name evidence="6" type="ORF">LTR05_005038</name>
</gene>
<dbReference type="Gene3D" id="1.10.1040.10">
    <property type="entry name" value="N-(1-d-carboxylethyl)-l-norvaline Dehydrogenase, domain 2"/>
    <property type="match status" value="1"/>
</dbReference>
<dbReference type="Proteomes" id="UP001309876">
    <property type="component" value="Unassembled WGS sequence"/>
</dbReference>
<sequence length="378" mass="42350">MNILCEVAQSLQVLVTYLICRTYFEVKTAKMERKQEVLVVGMGAIGTMAAYAIQSGGQAKVTAVLRSNYEIVQEFGFTIDSIDHGKDIRGWRPSTILRSIPDCRDGSKQYDYIVVSTKNTPDVAPSLIDLIEPVIKPEVTTIVLMQNGLNIEKPFRQRFPQNTILSGVHLMGASETSSGTIVHNEPDICKIGPFDNSDTNVLQERDVHITRAKRFVEIYNACGKVNCQFDENVQFTRWHKLVYNSSYNSISAILGMDVTRMRVYEHVIDDLVKPIMEEIMAIAGAAGVRLPEDLPMKFITIDSPDSWFMPSMGQDAIKGNYLEFENIVGEPMREAQKLAVPCPTLTTVYGLLRGMQAKIKESKGLLEPRVEDANKYRG</sequence>
<dbReference type="GO" id="GO:0015940">
    <property type="term" value="P:pantothenate biosynthetic process"/>
    <property type="evidence" value="ECO:0007669"/>
    <property type="project" value="InterPro"/>
</dbReference>
<keyword evidence="2" id="KW-0521">NADP</keyword>
<dbReference type="Pfam" id="PF08546">
    <property type="entry name" value="ApbA_C"/>
    <property type="match status" value="1"/>
</dbReference>
<dbReference type="GO" id="GO:0008677">
    <property type="term" value="F:2-dehydropantoate 2-reductase activity"/>
    <property type="evidence" value="ECO:0007669"/>
    <property type="project" value="InterPro"/>
</dbReference>
<dbReference type="AlphaFoldDB" id="A0AAN7T0X2"/>
<dbReference type="InterPro" id="IPR008927">
    <property type="entry name" value="6-PGluconate_DH-like_C_sf"/>
</dbReference>
<dbReference type="NCBIfam" id="TIGR00745">
    <property type="entry name" value="apbA_panE"/>
    <property type="match status" value="1"/>
</dbReference>
<reference evidence="6 7" key="1">
    <citation type="submission" date="2023-08" db="EMBL/GenBank/DDBJ databases">
        <title>Black Yeasts Isolated from many extreme environments.</title>
        <authorList>
            <person name="Coleine C."/>
            <person name="Stajich J.E."/>
            <person name="Selbmann L."/>
        </authorList>
    </citation>
    <scope>NUCLEOTIDE SEQUENCE [LARGE SCALE GENOMIC DNA]</scope>
    <source>
        <strain evidence="6 7">CCFEE 5910</strain>
    </source>
</reference>
<evidence type="ECO:0000256" key="1">
    <source>
        <dbReference type="ARBA" id="ARBA00007870"/>
    </source>
</evidence>
<evidence type="ECO:0000256" key="2">
    <source>
        <dbReference type="ARBA" id="ARBA00022857"/>
    </source>
</evidence>